<dbReference type="AlphaFoldDB" id="A0A1Y1MS55"/>
<feature type="region of interest" description="Disordered" evidence="1">
    <location>
        <begin position="42"/>
        <end position="66"/>
    </location>
</feature>
<evidence type="ECO:0000256" key="1">
    <source>
        <dbReference type="SAM" id="MobiDB-lite"/>
    </source>
</evidence>
<reference evidence="3" key="1">
    <citation type="journal article" date="2016" name="Sci. Rep.">
        <title>Molecular characterization of firefly nuptial gifts: a multi-omics approach sheds light on postcopulatory sexual selection.</title>
        <authorList>
            <person name="Al-Wathiqui N."/>
            <person name="Fallon T.R."/>
            <person name="South A."/>
            <person name="Weng J.K."/>
            <person name="Lewis S.M."/>
        </authorList>
    </citation>
    <scope>NUCLEOTIDE SEQUENCE</scope>
</reference>
<dbReference type="Proteomes" id="UP000327044">
    <property type="component" value="Unassembled WGS sequence"/>
</dbReference>
<reference evidence="4 5" key="2">
    <citation type="journal article" date="2018" name="Elife">
        <title>Firefly genomes illuminate parallel origins of bioluminescence in beetles.</title>
        <authorList>
            <person name="Fallon T.R."/>
            <person name="Lower S.E."/>
            <person name="Chang C.H."/>
            <person name="Bessho-Uehara M."/>
            <person name="Martin G.J."/>
            <person name="Bewick A.J."/>
            <person name="Behringer M."/>
            <person name="Debat H.J."/>
            <person name="Wong I."/>
            <person name="Day J.C."/>
            <person name="Suvorov A."/>
            <person name="Silva C.J."/>
            <person name="Stanger-Hall K.F."/>
            <person name="Hall D.W."/>
            <person name="Schmitz R.J."/>
            <person name="Nelson D.R."/>
            <person name="Lewis S.M."/>
            <person name="Shigenobu S."/>
            <person name="Bybee S.M."/>
            <person name="Larracuente A.M."/>
            <person name="Oba Y."/>
            <person name="Weng J.K."/>
        </authorList>
    </citation>
    <scope>NUCLEOTIDE SEQUENCE [LARGE SCALE GENOMIC DNA]</scope>
    <source>
        <strain evidence="4">1611_PpyrPB1</strain>
        <tissue evidence="4">Whole body</tissue>
    </source>
</reference>
<reference evidence="4" key="3">
    <citation type="submission" date="2019-08" db="EMBL/GenBank/DDBJ databases">
        <authorList>
            <consortium name="Photinus pyralis genome working group"/>
            <person name="Fallon T.R."/>
            <person name="Sander Lower S.E."/>
            <person name="Weng J.-K."/>
        </authorList>
    </citation>
    <scope>NUCLEOTIDE SEQUENCE</scope>
    <source>
        <strain evidence="4">1611_PpyrPB1</strain>
        <tissue evidence="4">Whole body</tissue>
    </source>
</reference>
<gene>
    <name evidence="4" type="ORF">PPYR_05509</name>
</gene>
<evidence type="ECO:0000256" key="2">
    <source>
        <dbReference type="SAM" id="Phobius"/>
    </source>
</evidence>
<name>A0A1Y1MS55_PHOPY</name>
<keyword evidence="5" id="KW-1185">Reference proteome</keyword>
<dbReference type="InParanoid" id="A0A1Y1MS55"/>
<dbReference type="EMBL" id="GEZM01023355">
    <property type="protein sequence ID" value="JAV88439.1"/>
    <property type="molecule type" value="Transcribed_RNA"/>
</dbReference>
<feature type="region of interest" description="Disordered" evidence="1">
    <location>
        <begin position="89"/>
        <end position="111"/>
    </location>
</feature>
<evidence type="ECO:0000313" key="5">
    <source>
        <dbReference type="Proteomes" id="UP000327044"/>
    </source>
</evidence>
<evidence type="ECO:0000313" key="4">
    <source>
        <dbReference type="EMBL" id="KAB0801155.1"/>
    </source>
</evidence>
<proteinExistence type="predicted"/>
<feature type="transmembrane region" description="Helical" evidence="2">
    <location>
        <begin position="159"/>
        <end position="176"/>
    </location>
</feature>
<dbReference type="EMBL" id="VVIM01000003">
    <property type="protein sequence ID" value="KAB0801155.1"/>
    <property type="molecule type" value="Genomic_DNA"/>
</dbReference>
<evidence type="ECO:0000313" key="3">
    <source>
        <dbReference type="EMBL" id="JAV88439.1"/>
    </source>
</evidence>
<keyword evidence="2" id="KW-0472">Membrane</keyword>
<dbReference type="OrthoDB" id="7399621at2759"/>
<accession>A0A1Y1MS55</accession>
<keyword evidence="2" id="KW-0812">Transmembrane</keyword>
<protein>
    <submittedName>
        <fullName evidence="3">Uncharacterized protein</fullName>
    </submittedName>
</protein>
<keyword evidence="2" id="KW-1133">Transmembrane helix</keyword>
<organism evidence="3">
    <name type="scientific">Photinus pyralis</name>
    <name type="common">Common eastern firefly</name>
    <name type="synonym">Lampyris pyralis</name>
    <dbReference type="NCBI Taxonomy" id="7054"/>
    <lineage>
        <taxon>Eukaryota</taxon>
        <taxon>Metazoa</taxon>
        <taxon>Ecdysozoa</taxon>
        <taxon>Arthropoda</taxon>
        <taxon>Hexapoda</taxon>
        <taxon>Insecta</taxon>
        <taxon>Pterygota</taxon>
        <taxon>Neoptera</taxon>
        <taxon>Endopterygota</taxon>
        <taxon>Coleoptera</taxon>
        <taxon>Polyphaga</taxon>
        <taxon>Elateriformia</taxon>
        <taxon>Elateroidea</taxon>
        <taxon>Lampyridae</taxon>
        <taxon>Lampyrinae</taxon>
        <taxon>Photinus</taxon>
    </lineage>
</organism>
<sequence>MAIPFNVENDSDCDEAVLQLLLSDLCRTLQQIALFQRSRRTQNLNRAPSSPATTTSRHSGASSETERTLLNSTVDLALSLSQVEALQQQNASVSTRRRHPRRSRSEPSCCKEPKPVVISVAVEVTNKDWIQKEHHISPTTKKPWYRSDGLLSKLIPAQLSGPLWTAVICMVGWHLLRTR</sequence>